<evidence type="ECO:0000256" key="2">
    <source>
        <dbReference type="ARBA" id="ARBA00011344"/>
    </source>
</evidence>
<reference evidence="9" key="2">
    <citation type="submission" date="2021-04" db="EMBL/GenBank/DDBJ databases">
        <authorList>
            <person name="Gilroy R."/>
        </authorList>
    </citation>
    <scope>NUCLEOTIDE SEQUENCE</scope>
    <source>
        <strain evidence="9">ChiGjej4B4-7305</strain>
    </source>
</reference>
<feature type="compositionally biased region" description="Basic and acidic residues" evidence="6">
    <location>
        <begin position="292"/>
        <end position="306"/>
    </location>
</feature>
<feature type="domain" description="RNA polymerase sigma-70 region 2" evidence="7">
    <location>
        <begin position="3"/>
        <end position="60"/>
    </location>
</feature>
<gene>
    <name evidence="9" type="ORF">H9815_02415</name>
</gene>
<dbReference type="Pfam" id="PF08281">
    <property type="entry name" value="Sigma70_r4_2"/>
    <property type="match status" value="1"/>
</dbReference>
<name>A0A9D2EC52_9MICO</name>
<evidence type="ECO:0000259" key="7">
    <source>
        <dbReference type="Pfam" id="PF04542"/>
    </source>
</evidence>
<dbReference type="EMBL" id="DXBY01000049">
    <property type="protein sequence ID" value="HIZ34605.1"/>
    <property type="molecule type" value="Genomic_DNA"/>
</dbReference>
<organism evidence="9 10">
    <name type="scientific">Candidatus Ruania gallistercoris</name>
    <dbReference type="NCBI Taxonomy" id="2838746"/>
    <lineage>
        <taxon>Bacteria</taxon>
        <taxon>Bacillati</taxon>
        <taxon>Actinomycetota</taxon>
        <taxon>Actinomycetes</taxon>
        <taxon>Micrococcales</taxon>
        <taxon>Ruaniaceae</taxon>
        <taxon>Ruania</taxon>
    </lineage>
</organism>
<evidence type="ECO:0000259" key="8">
    <source>
        <dbReference type="Pfam" id="PF08281"/>
    </source>
</evidence>
<evidence type="ECO:0000256" key="5">
    <source>
        <dbReference type="ARBA" id="ARBA00023163"/>
    </source>
</evidence>
<dbReference type="GO" id="GO:0016987">
    <property type="term" value="F:sigma factor activity"/>
    <property type="evidence" value="ECO:0007669"/>
    <property type="project" value="UniProtKB-KW"/>
</dbReference>
<dbReference type="Proteomes" id="UP000824037">
    <property type="component" value="Unassembled WGS sequence"/>
</dbReference>
<evidence type="ECO:0000313" key="9">
    <source>
        <dbReference type="EMBL" id="HIZ34605.1"/>
    </source>
</evidence>
<comment type="caution">
    <text evidence="9">The sequence shown here is derived from an EMBL/GenBank/DDBJ whole genome shotgun (WGS) entry which is preliminary data.</text>
</comment>
<proteinExistence type="inferred from homology"/>
<evidence type="ECO:0000256" key="4">
    <source>
        <dbReference type="ARBA" id="ARBA00023082"/>
    </source>
</evidence>
<dbReference type="InterPro" id="IPR013324">
    <property type="entry name" value="RNA_pol_sigma_r3/r4-like"/>
</dbReference>
<dbReference type="AlphaFoldDB" id="A0A9D2EC52"/>
<dbReference type="InterPro" id="IPR007627">
    <property type="entry name" value="RNA_pol_sigma70_r2"/>
</dbReference>
<feature type="domain" description="RNA polymerase sigma factor 70 region 4 type 2" evidence="8">
    <location>
        <begin position="100"/>
        <end position="146"/>
    </location>
</feature>
<accession>A0A9D2EC52</accession>
<dbReference type="SUPFAM" id="SSF88946">
    <property type="entry name" value="Sigma2 domain of RNA polymerase sigma factors"/>
    <property type="match status" value="1"/>
</dbReference>
<dbReference type="PANTHER" id="PTHR30173">
    <property type="entry name" value="SIGMA 19 FACTOR"/>
    <property type="match status" value="1"/>
</dbReference>
<protein>
    <submittedName>
        <fullName evidence="9">Sigma-70 family RNA polymerase sigma factor</fullName>
    </submittedName>
</protein>
<dbReference type="NCBIfam" id="TIGR02937">
    <property type="entry name" value="sigma70-ECF"/>
    <property type="match status" value="1"/>
</dbReference>
<comment type="subunit">
    <text evidence="2">Interacts transiently with the RNA polymerase catalytic core formed by RpoA, RpoB, RpoC and RpoZ (2 alpha, 1 beta, 1 beta' and 1 omega subunit) to form the RNA polymerase holoenzyme that can initiate transcription.</text>
</comment>
<dbReference type="PANTHER" id="PTHR30173:SF43">
    <property type="entry name" value="ECF RNA POLYMERASE SIGMA FACTOR SIGI-RELATED"/>
    <property type="match status" value="1"/>
</dbReference>
<dbReference type="GO" id="GO:0003677">
    <property type="term" value="F:DNA binding"/>
    <property type="evidence" value="ECO:0007669"/>
    <property type="project" value="InterPro"/>
</dbReference>
<evidence type="ECO:0000256" key="3">
    <source>
        <dbReference type="ARBA" id="ARBA00023015"/>
    </source>
</evidence>
<keyword evidence="4" id="KW-0731">Sigma factor</keyword>
<dbReference type="InterPro" id="IPR052704">
    <property type="entry name" value="ECF_Sigma-70_Domain"/>
</dbReference>
<evidence type="ECO:0000256" key="1">
    <source>
        <dbReference type="ARBA" id="ARBA00010641"/>
    </source>
</evidence>
<dbReference type="SUPFAM" id="SSF88659">
    <property type="entry name" value="Sigma3 and sigma4 domains of RNA polymerase sigma factors"/>
    <property type="match status" value="1"/>
</dbReference>
<keyword evidence="3" id="KW-0805">Transcription regulation</keyword>
<dbReference type="InterPro" id="IPR013249">
    <property type="entry name" value="RNA_pol_sigma70_r4_t2"/>
</dbReference>
<dbReference type="InterPro" id="IPR014284">
    <property type="entry name" value="RNA_pol_sigma-70_dom"/>
</dbReference>
<dbReference type="Gene3D" id="1.10.1740.10">
    <property type="match status" value="1"/>
</dbReference>
<evidence type="ECO:0000256" key="6">
    <source>
        <dbReference type="SAM" id="MobiDB-lite"/>
    </source>
</evidence>
<sequence>MQRPRLHALATRMLGSTWDADDAVQETWIRLQRSETGGIENLEAWLTTITSRICLDHLRHLVSRHEELGADLPELAPAEGPEVPEVVALTGDEVSMALLVVEELAPLERLAFVLHDVFSVPFDEIAPIVQRSSAAARQLASRARRRVANIDVPHERRRRSEAVDAFLRASREGDFGSLLRLLDPEIRLRADQEVIAGSAPFVAAGAPELAPSLHGADAVARAFAGRAAKARRALIDGMPGAIYATGASATAVYAFGLRQNRIVRIEVIGNAERIAALSITRVAQQRSGVETSGRHGEREPLPVDIP</sequence>
<comment type="similarity">
    <text evidence="1">Belongs to the sigma-70 factor family. ECF subfamily.</text>
</comment>
<dbReference type="Pfam" id="PF04542">
    <property type="entry name" value="Sigma70_r2"/>
    <property type="match status" value="1"/>
</dbReference>
<dbReference type="InterPro" id="IPR013325">
    <property type="entry name" value="RNA_pol_sigma_r2"/>
</dbReference>
<keyword evidence="5" id="KW-0804">Transcription</keyword>
<dbReference type="InterPro" id="IPR032710">
    <property type="entry name" value="NTF2-like_dom_sf"/>
</dbReference>
<reference evidence="9" key="1">
    <citation type="journal article" date="2021" name="PeerJ">
        <title>Extensive microbial diversity within the chicken gut microbiome revealed by metagenomics and culture.</title>
        <authorList>
            <person name="Gilroy R."/>
            <person name="Ravi A."/>
            <person name="Getino M."/>
            <person name="Pursley I."/>
            <person name="Horton D.L."/>
            <person name="Alikhan N.F."/>
            <person name="Baker D."/>
            <person name="Gharbi K."/>
            <person name="Hall N."/>
            <person name="Watson M."/>
            <person name="Adriaenssens E.M."/>
            <person name="Foster-Nyarko E."/>
            <person name="Jarju S."/>
            <person name="Secka A."/>
            <person name="Antonio M."/>
            <person name="Oren A."/>
            <person name="Chaudhuri R.R."/>
            <person name="La Ragione R."/>
            <person name="Hildebrand F."/>
            <person name="Pallen M.J."/>
        </authorList>
    </citation>
    <scope>NUCLEOTIDE SEQUENCE</scope>
    <source>
        <strain evidence="9">ChiGjej4B4-7305</strain>
    </source>
</reference>
<feature type="region of interest" description="Disordered" evidence="6">
    <location>
        <begin position="286"/>
        <end position="306"/>
    </location>
</feature>
<dbReference type="SUPFAM" id="SSF54427">
    <property type="entry name" value="NTF2-like"/>
    <property type="match status" value="1"/>
</dbReference>
<dbReference type="InterPro" id="IPR036388">
    <property type="entry name" value="WH-like_DNA-bd_sf"/>
</dbReference>
<dbReference type="Gene3D" id="1.10.10.10">
    <property type="entry name" value="Winged helix-like DNA-binding domain superfamily/Winged helix DNA-binding domain"/>
    <property type="match status" value="1"/>
</dbReference>
<dbReference type="GO" id="GO:0006352">
    <property type="term" value="P:DNA-templated transcription initiation"/>
    <property type="evidence" value="ECO:0007669"/>
    <property type="project" value="InterPro"/>
</dbReference>
<evidence type="ECO:0000313" key="10">
    <source>
        <dbReference type="Proteomes" id="UP000824037"/>
    </source>
</evidence>